<protein>
    <recommendedName>
        <fullName evidence="5">DUF4907 domain-containing protein</fullName>
    </recommendedName>
</protein>
<evidence type="ECO:0000313" key="3">
    <source>
        <dbReference type="Proteomes" id="UP000184031"/>
    </source>
</evidence>
<proteinExistence type="predicted"/>
<dbReference type="EMBL" id="FRAT01000006">
    <property type="protein sequence ID" value="SHK99649.1"/>
    <property type="molecule type" value="Genomic_DNA"/>
</dbReference>
<evidence type="ECO:0008006" key="5">
    <source>
        <dbReference type="Google" id="ProtNLM"/>
    </source>
</evidence>
<name>A0A1M6X1C5_9FLAO</name>
<reference evidence="2 3" key="1">
    <citation type="submission" date="2016-11" db="EMBL/GenBank/DDBJ databases">
        <authorList>
            <person name="Varghese N."/>
            <person name="Submissions S."/>
        </authorList>
    </citation>
    <scope>NUCLEOTIDE SEQUENCE [LARGE SCALE GENOMIC DNA]</scope>
    <source>
        <strain evidence="2 3">CGMCC 1.12174</strain>
        <strain evidence="1 4">DSM 26351</strain>
    </source>
</reference>
<evidence type="ECO:0000313" key="2">
    <source>
        <dbReference type="EMBL" id="SHK99649.1"/>
    </source>
</evidence>
<gene>
    <name evidence="1" type="ORF">SAMN04487891_104204</name>
    <name evidence="2" type="ORF">SAMN05216293_2396</name>
</gene>
<keyword evidence="4" id="KW-1185">Reference proteome</keyword>
<organism evidence="2 3">
    <name type="scientific">Flagellimonas taeanensis</name>
    <dbReference type="NCBI Taxonomy" id="1005926"/>
    <lineage>
        <taxon>Bacteria</taxon>
        <taxon>Pseudomonadati</taxon>
        <taxon>Bacteroidota</taxon>
        <taxon>Flavobacteriia</taxon>
        <taxon>Flavobacteriales</taxon>
        <taxon>Flavobacteriaceae</taxon>
        <taxon>Flagellimonas</taxon>
    </lineage>
</organism>
<evidence type="ECO:0000313" key="1">
    <source>
        <dbReference type="EMBL" id="SFB98724.1"/>
    </source>
</evidence>
<dbReference type="EMBL" id="FOKU01000004">
    <property type="protein sequence ID" value="SFB98724.1"/>
    <property type="molecule type" value="Genomic_DNA"/>
</dbReference>
<dbReference type="RefSeq" id="WP_083569678.1">
    <property type="nucleotide sequence ID" value="NZ_FOKU01000004.1"/>
</dbReference>
<dbReference type="Pfam" id="PF16250">
    <property type="entry name" value="DUF4907"/>
    <property type="match status" value="1"/>
</dbReference>
<dbReference type="Proteomes" id="UP000184031">
    <property type="component" value="Unassembled WGS sequence"/>
</dbReference>
<dbReference type="InterPro" id="IPR032593">
    <property type="entry name" value="DUF4907"/>
</dbReference>
<sequence>MRRIFACLLVLSFLGCERTTSKEEVYVHAQLVQIDKEEWTYRIYLDAILFIQQDQIPGREGNHGFRTKKDAAKTADLIVKKLSLGQAPHVTQNELVKLGIAF</sequence>
<accession>A0A1M6X1C5</accession>
<dbReference type="OrthoDB" id="674043at2"/>
<evidence type="ECO:0000313" key="4">
    <source>
        <dbReference type="Proteomes" id="UP000198940"/>
    </source>
</evidence>
<dbReference type="PROSITE" id="PS51257">
    <property type="entry name" value="PROKAR_LIPOPROTEIN"/>
    <property type="match status" value="1"/>
</dbReference>
<comment type="caution">
    <text evidence="2">The sequence shown here is derived from an EMBL/GenBank/DDBJ whole genome shotgun (WGS) entry which is preliminary data.</text>
</comment>
<dbReference type="STRING" id="1055723.SAMN05216293_2396"/>
<dbReference type="AlphaFoldDB" id="A0A1M6X1C5"/>
<dbReference type="Proteomes" id="UP000198940">
    <property type="component" value="Unassembled WGS sequence"/>
</dbReference>